<reference evidence="1" key="2">
    <citation type="submission" date="2013-04" db="UniProtKB">
        <authorList>
            <consortium name="EnsemblPlants"/>
        </authorList>
    </citation>
    <scope>IDENTIFICATION</scope>
</reference>
<name>J3MGC0_ORYBR</name>
<dbReference type="HOGENOM" id="CLU_2691704_0_0_1"/>
<reference evidence="1" key="1">
    <citation type="journal article" date="2013" name="Nat. Commun.">
        <title>Whole-genome sequencing of Oryza brachyantha reveals mechanisms underlying Oryza genome evolution.</title>
        <authorList>
            <person name="Chen J."/>
            <person name="Huang Q."/>
            <person name="Gao D."/>
            <person name="Wang J."/>
            <person name="Lang Y."/>
            <person name="Liu T."/>
            <person name="Li B."/>
            <person name="Bai Z."/>
            <person name="Luis Goicoechea J."/>
            <person name="Liang C."/>
            <person name="Chen C."/>
            <person name="Zhang W."/>
            <person name="Sun S."/>
            <person name="Liao Y."/>
            <person name="Zhang X."/>
            <person name="Yang L."/>
            <person name="Song C."/>
            <person name="Wang M."/>
            <person name="Shi J."/>
            <person name="Liu G."/>
            <person name="Liu J."/>
            <person name="Zhou H."/>
            <person name="Zhou W."/>
            <person name="Yu Q."/>
            <person name="An N."/>
            <person name="Chen Y."/>
            <person name="Cai Q."/>
            <person name="Wang B."/>
            <person name="Liu B."/>
            <person name="Min J."/>
            <person name="Huang Y."/>
            <person name="Wu H."/>
            <person name="Li Z."/>
            <person name="Zhang Y."/>
            <person name="Yin Y."/>
            <person name="Song W."/>
            <person name="Jiang J."/>
            <person name="Jackson S.A."/>
            <person name="Wing R.A."/>
            <person name="Wang J."/>
            <person name="Chen M."/>
        </authorList>
    </citation>
    <scope>NUCLEOTIDE SEQUENCE [LARGE SCALE GENOMIC DNA]</scope>
    <source>
        <strain evidence="1">cv. IRGC 101232</strain>
    </source>
</reference>
<dbReference type="AlphaFoldDB" id="J3MGC0"/>
<sequence length="74" mass="8632">MPREQRTYRNKVKMVLQRDQLSMADCPSLHKIDSIRSCSTPDGTQLRIDTHVRHCATVHLLSSIRQLQLRNLSF</sequence>
<evidence type="ECO:0000313" key="1">
    <source>
        <dbReference type="EnsemblPlants" id="OB06G30640.1"/>
    </source>
</evidence>
<organism evidence="1">
    <name type="scientific">Oryza brachyantha</name>
    <name type="common">malo sina</name>
    <dbReference type="NCBI Taxonomy" id="4533"/>
    <lineage>
        <taxon>Eukaryota</taxon>
        <taxon>Viridiplantae</taxon>
        <taxon>Streptophyta</taxon>
        <taxon>Embryophyta</taxon>
        <taxon>Tracheophyta</taxon>
        <taxon>Spermatophyta</taxon>
        <taxon>Magnoliopsida</taxon>
        <taxon>Liliopsida</taxon>
        <taxon>Poales</taxon>
        <taxon>Poaceae</taxon>
        <taxon>BOP clade</taxon>
        <taxon>Oryzoideae</taxon>
        <taxon>Oryzeae</taxon>
        <taxon>Oryzinae</taxon>
        <taxon>Oryza</taxon>
    </lineage>
</organism>
<proteinExistence type="predicted"/>
<dbReference type="Proteomes" id="UP000006038">
    <property type="component" value="Chromosome 6"/>
</dbReference>
<evidence type="ECO:0000313" key="2">
    <source>
        <dbReference type="Proteomes" id="UP000006038"/>
    </source>
</evidence>
<dbReference type="Gramene" id="OB06G30640.1">
    <property type="protein sequence ID" value="OB06G30640.1"/>
    <property type="gene ID" value="OB06G30640"/>
</dbReference>
<accession>J3MGC0</accession>
<dbReference type="EnsemblPlants" id="OB06G30640.1">
    <property type="protein sequence ID" value="OB06G30640.1"/>
    <property type="gene ID" value="OB06G30640"/>
</dbReference>
<protein>
    <submittedName>
        <fullName evidence="1">Uncharacterized protein</fullName>
    </submittedName>
</protein>
<keyword evidence="2" id="KW-1185">Reference proteome</keyword>